<organism evidence="2 3">
    <name type="scientific">Parafrankia soli</name>
    <dbReference type="NCBI Taxonomy" id="2599596"/>
    <lineage>
        <taxon>Bacteria</taxon>
        <taxon>Bacillati</taxon>
        <taxon>Actinomycetota</taxon>
        <taxon>Actinomycetes</taxon>
        <taxon>Frankiales</taxon>
        <taxon>Frankiaceae</taxon>
        <taxon>Parafrankia</taxon>
    </lineage>
</organism>
<dbReference type="AlphaFoldDB" id="A0A1S1RG01"/>
<reference evidence="3" key="1">
    <citation type="submission" date="2016-07" db="EMBL/GenBank/DDBJ databases">
        <title>Frankia sp. NRRL B-16219 Genome sequencing.</title>
        <authorList>
            <person name="Ghodhbane-Gtari F."/>
            <person name="Swanson E."/>
            <person name="Gueddou A."/>
            <person name="Louati M."/>
            <person name="Nouioui I."/>
            <person name="Hezbri K."/>
            <person name="Abebe-Akele F."/>
            <person name="Simpson S."/>
            <person name="Morris K."/>
            <person name="Thomas K."/>
            <person name="Gtari M."/>
            <person name="Tisa L.S."/>
        </authorList>
    </citation>
    <scope>NUCLEOTIDE SEQUENCE [LARGE SCALE GENOMIC DNA]</scope>
    <source>
        <strain evidence="3">NRRL B-16219</strain>
    </source>
</reference>
<dbReference type="GO" id="GO:0006355">
    <property type="term" value="P:regulation of DNA-templated transcription"/>
    <property type="evidence" value="ECO:0007669"/>
    <property type="project" value="InterPro"/>
</dbReference>
<dbReference type="RefSeq" id="WP_071059727.1">
    <property type="nucleotide sequence ID" value="NZ_MAXA01000014.1"/>
</dbReference>
<dbReference type="Pfam" id="PF01402">
    <property type="entry name" value="RHH_1"/>
    <property type="match status" value="1"/>
</dbReference>
<protein>
    <recommendedName>
        <fullName evidence="1">Ribbon-helix-helix protein CopG domain-containing protein</fullName>
    </recommendedName>
</protein>
<dbReference type="InterPro" id="IPR010985">
    <property type="entry name" value="Ribbon_hlx_hlx"/>
</dbReference>
<comment type="caution">
    <text evidence="2">The sequence shown here is derived from an EMBL/GenBank/DDBJ whole genome shotgun (WGS) entry which is preliminary data.</text>
</comment>
<dbReference type="EMBL" id="MAXA01000014">
    <property type="protein sequence ID" value="OHV45036.1"/>
    <property type="molecule type" value="Genomic_DNA"/>
</dbReference>
<sequence length="97" mass="10476">MTDSSRRARRDAIRAEYAAEESEAAEAEAVEAEQAVVSVRVPASLAEALKARAAAEHLPTSALVRRILARAVQSPEAPVVSVEQVEEIVRRVLRESA</sequence>
<evidence type="ECO:0000313" key="3">
    <source>
        <dbReference type="Proteomes" id="UP000179769"/>
    </source>
</evidence>
<name>A0A1S1RG01_9ACTN</name>
<evidence type="ECO:0000259" key="1">
    <source>
        <dbReference type="Pfam" id="PF01402"/>
    </source>
</evidence>
<dbReference type="SUPFAM" id="SSF47598">
    <property type="entry name" value="Ribbon-helix-helix"/>
    <property type="match status" value="1"/>
</dbReference>
<dbReference type="InterPro" id="IPR002145">
    <property type="entry name" value="CopG"/>
</dbReference>
<dbReference type="Proteomes" id="UP000179769">
    <property type="component" value="Unassembled WGS sequence"/>
</dbReference>
<dbReference type="OrthoDB" id="5196497at2"/>
<proteinExistence type="predicted"/>
<gene>
    <name evidence="2" type="ORF">BBK14_09740</name>
</gene>
<keyword evidence="3" id="KW-1185">Reference proteome</keyword>
<accession>A0A1S1RG01</accession>
<feature type="domain" description="Ribbon-helix-helix protein CopG" evidence="1">
    <location>
        <begin position="36"/>
        <end position="71"/>
    </location>
</feature>
<evidence type="ECO:0000313" key="2">
    <source>
        <dbReference type="EMBL" id="OHV45036.1"/>
    </source>
</evidence>